<evidence type="ECO:0000313" key="14">
    <source>
        <dbReference type="EMBL" id="MXO81987.1"/>
    </source>
</evidence>
<dbReference type="GO" id="GO:0022857">
    <property type="term" value="F:transmembrane transporter activity"/>
    <property type="evidence" value="ECO:0007669"/>
    <property type="project" value="InterPro"/>
</dbReference>
<evidence type="ECO:0000256" key="7">
    <source>
        <dbReference type="ARBA" id="ARBA00022519"/>
    </source>
</evidence>
<comment type="function">
    <text evidence="1">Involved in the TonB-dependent energy-dependent transport of various receptor-bound substrates.</text>
</comment>
<dbReference type="PANTHER" id="PTHR30558">
    <property type="entry name" value="EXBD MEMBRANE COMPONENT OF PMF-DRIVEN MACROMOLECULE IMPORT SYSTEM"/>
    <property type="match status" value="1"/>
</dbReference>
<evidence type="ECO:0000256" key="2">
    <source>
        <dbReference type="ARBA" id="ARBA00004249"/>
    </source>
</evidence>
<evidence type="ECO:0000256" key="4">
    <source>
        <dbReference type="ARBA" id="ARBA00011471"/>
    </source>
</evidence>
<evidence type="ECO:0000256" key="6">
    <source>
        <dbReference type="ARBA" id="ARBA00022475"/>
    </source>
</evidence>
<reference evidence="14 15" key="1">
    <citation type="submission" date="2019-12" db="EMBL/GenBank/DDBJ databases">
        <title>Genomic-based taxomic classification of the family Erythrobacteraceae.</title>
        <authorList>
            <person name="Xu L."/>
        </authorList>
    </citation>
    <scope>NUCLEOTIDE SEQUENCE [LARGE SCALE GENOMIC DNA]</scope>
    <source>
        <strain evidence="14 15">KCTC 42006</strain>
    </source>
</reference>
<evidence type="ECO:0000256" key="13">
    <source>
        <dbReference type="SAM" id="Phobius"/>
    </source>
</evidence>
<keyword evidence="11 13" id="KW-0472">Membrane</keyword>
<keyword evidence="8 12" id="KW-0812">Transmembrane</keyword>
<keyword evidence="6" id="KW-1003">Cell membrane</keyword>
<accession>A0A844Z4G0</accession>
<sequence>MGQATAPAAGQPMGDLNTTPLIDVMLVLLVMFIITIPVATHSIEVDLPLPCGTDCPDLPTPDAVKNKIVLDDQNQILWNGTAVTEQQMAALLIQTTQMDVEPELQFEPTANASYALAARTLDTIKSVGVSKFGFVGNERYRQFASAEEDS</sequence>
<evidence type="ECO:0000256" key="10">
    <source>
        <dbReference type="ARBA" id="ARBA00022989"/>
    </source>
</evidence>
<evidence type="ECO:0000313" key="15">
    <source>
        <dbReference type="Proteomes" id="UP000460290"/>
    </source>
</evidence>
<dbReference type="Proteomes" id="UP000460290">
    <property type="component" value="Unassembled WGS sequence"/>
</dbReference>
<dbReference type="OrthoDB" id="9798629at2"/>
<dbReference type="InterPro" id="IPR003400">
    <property type="entry name" value="ExbD"/>
</dbReference>
<dbReference type="GO" id="GO:0005886">
    <property type="term" value="C:plasma membrane"/>
    <property type="evidence" value="ECO:0007669"/>
    <property type="project" value="UniProtKB-SubCell"/>
</dbReference>
<protein>
    <submittedName>
        <fullName evidence="14">Biopolymer transporter ExbD</fullName>
    </submittedName>
</protein>
<organism evidence="14 15">
    <name type="scientific">Pontixanthobacter aestiaquae</name>
    <dbReference type="NCBI Taxonomy" id="1509367"/>
    <lineage>
        <taxon>Bacteria</taxon>
        <taxon>Pseudomonadati</taxon>
        <taxon>Pseudomonadota</taxon>
        <taxon>Alphaproteobacteria</taxon>
        <taxon>Sphingomonadales</taxon>
        <taxon>Erythrobacteraceae</taxon>
        <taxon>Pontixanthobacter</taxon>
    </lineage>
</organism>
<evidence type="ECO:0000256" key="5">
    <source>
        <dbReference type="ARBA" id="ARBA00022448"/>
    </source>
</evidence>
<evidence type="ECO:0000256" key="9">
    <source>
        <dbReference type="ARBA" id="ARBA00022927"/>
    </source>
</evidence>
<dbReference type="RefSeq" id="WP_160612334.1">
    <property type="nucleotide sequence ID" value="NZ_JAUFQM010000001.1"/>
</dbReference>
<dbReference type="EMBL" id="WTYZ01000001">
    <property type="protein sequence ID" value="MXO81987.1"/>
    <property type="molecule type" value="Genomic_DNA"/>
</dbReference>
<dbReference type="PANTHER" id="PTHR30558:SF12">
    <property type="entry name" value="BIOPOLYMER TRANSPORT PROTEIN EXBD"/>
    <property type="match status" value="1"/>
</dbReference>
<dbReference type="Pfam" id="PF02472">
    <property type="entry name" value="ExbD"/>
    <property type="match status" value="1"/>
</dbReference>
<gene>
    <name evidence="14" type="ORF">GRI35_01190</name>
</gene>
<evidence type="ECO:0000256" key="1">
    <source>
        <dbReference type="ARBA" id="ARBA00003540"/>
    </source>
</evidence>
<keyword evidence="9 12" id="KW-0653">Protein transport</keyword>
<keyword evidence="5 12" id="KW-0813">Transport</keyword>
<evidence type="ECO:0000256" key="8">
    <source>
        <dbReference type="ARBA" id="ARBA00022692"/>
    </source>
</evidence>
<keyword evidence="7" id="KW-0997">Cell inner membrane</keyword>
<comment type="subunit">
    <text evidence="4">The accessory proteins ExbB and ExbD seem to form a complex with TonB.</text>
</comment>
<comment type="similarity">
    <text evidence="3 12">Belongs to the ExbD/TolR family.</text>
</comment>
<name>A0A844Z4G0_9SPHN</name>
<comment type="subcellular location">
    <subcellularLocation>
        <location evidence="2">Cell inner membrane</location>
        <topology evidence="2">Single-pass type II membrane protein</topology>
    </subcellularLocation>
    <subcellularLocation>
        <location evidence="12">Cell membrane</location>
        <topology evidence="12">Single-pass type II membrane protein</topology>
    </subcellularLocation>
</comment>
<keyword evidence="10 13" id="KW-1133">Transmembrane helix</keyword>
<evidence type="ECO:0000256" key="12">
    <source>
        <dbReference type="RuleBase" id="RU003879"/>
    </source>
</evidence>
<dbReference type="AlphaFoldDB" id="A0A844Z4G0"/>
<evidence type="ECO:0000256" key="3">
    <source>
        <dbReference type="ARBA" id="ARBA00005811"/>
    </source>
</evidence>
<feature type="transmembrane region" description="Helical" evidence="13">
    <location>
        <begin position="20"/>
        <end position="39"/>
    </location>
</feature>
<comment type="caution">
    <text evidence="14">The sequence shown here is derived from an EMBL/GenBank/DDBJ whole genome shotgun (WGS) entry which is preliminary data.</text>
</comment>
<proteinExistence type="inferred from homology"/>
<keyword evidence="15" id="KW-1185">Reference proteome</keyword>
<evidence type="ECO:0000256" key="11">
    <source>
        <dbReference type="ARBA" id="ARBA00023136"/>
    </source>
</evidence>
<dbReference type="GO" id="GO:0015031">
    <property type="term" value="P:protein transport"/>
    <property type="evidence" value="ECO:0007669"/>
    <property type="project" value="UniProtKB-KW"/>
</dbReference>